<name>A0A4Q1DBZ3_9BACT</name>
<keyword evidence="3" id="KW-1185">Reference proteome</keyword>
<comment type="caution">
    <text evidence="2">The sequence shown here is derived from an EMBL/GenBank/DDBJ whole genome shotgun (WGS) entry which is preliminary data.</text>
</comment>
<dbReference type="PROSITE" id="PS51257">
    <property type="entry name" value="PROKAR_LIPOPROTEIN"/>
    <property type="match status" value="1"/>
</dbReference>
<dbReference type="EMBL" id="SDHZ01000001">
    <property type="protein sequence ID" value="RXK86967.1"/>
    <property type="molecule type" value="Genomic_DNA"/>
</dbReference>
<dbReference type="OrthoDB" id="1082472at2"/>
<evidence type="ECO:0000313" key="2">
    <source>
        <dbReference type="EMBL" id="RXK86967.1"/>
    </source>
</evidence>
<evidence type="ECO:0000313" key="3">
    <source>
        <dbReference type="Proteomes" id="UP000290545"/>
    </source>
</evidence>
<gene>
    <name evidence="2" type="ORF">ESB13_09335</name>
</gene>
<evidence type="ECO:0000259" key="1">
    <source>
        <dbReference type="Pfam" id="PF16409"/>
    </source>
</evidence>
<reference evidence="2 3" key="1">
    <citation type="submission" date="2019-01" db="EMBL/GenBank/DDBJ databases">
        <title>Filimonas sp. strain TTM-71.</title>
        <authorList>
            <person name="Chen W.-M."/>
        </authorList>
    </citation>
    <scope>NUCLEOTIDE SEQUENCE [LARGE SCALE GENOMIC DNA]</scope>
    <source>
        <strain evidence="2 3">TTM-71</strain>
    </source>
</reference>
<protein>
    <submittedName>
        <fullName evidence="2">DUF5017 domain-containing protein</fullName>
    </submittedName>
</protein>
<dbReference type="RefSeq" id="WP_129002716.1">
    <property type="nucleotide sequence ID" value="NZ_SDHZ01000001.1"/>
</dbReference>
<dbReference type="Proteomes" id="UP000290545">
    <property type="component" value="Unassembled WGS sequence"/>
</dbReference>
<dbReference type="AlphaFoldDB" id="A0A4Q1DBZ3"/>
<dbReference type="InterPro" id="IPR032185">
    <property type="entry name" value="DUF5017"/>
</dbReference>
<dbReference type="Pfam" id="PF16409">
    <property type="entry name" value="DUF5017"/>
    <property type="match status" value="1"/>
</dbReference>
<organism evidence="2 3">
    <name type="scientific">Filimonas effusa</name>
    <dbReference type="NCBI Taxonomy" id="2508721"/>
    <lineage>
        <taxon>Bacteria</taxon>
        <taxon>Pseudomonadati</taxon>
        <taxon>Bacteroidota</taxon>
        <taxon>Chitinophagia</taxon>
        <taxon>Chitinophagales</taxon>
        <taxon>Chitinophagaceae</taxon>
        <taxon>Filimonas</taxon>
    </lineage>
</organism>
<feature type="domain" description="DUF5017" evidence="1">
    <location>
        <begin position="17"/>
        <end position="194"/>
    </location>
</feature>
<proteinExistence type="predicted"/>
<sequence length="291" mass="32130">MLKNYFHIITVISLLAACTKDEVSVPALEITTDKASYKVGDTVRFKFAGNPDNIVFWSGKTGHEYQYRDRTFLEGNKLLLKFNTYQQFGTDKNLTVKVSDNFSEVFDAANIQKATWTDITDKVTLSTGADQTPSGTVNLSDIFDGKKPVTVAFRYVTTELKASQTRWVIRTFNLDNQNAAGTITSIATMANAGWKAFSFSHTPVWSISTAQLLMRGDNLGLDDDWVFAKAVNPNAVAPDKGVAIKNVSGLLDGYAEPYTTPGTYKVTFEISNTSYKNHESALKEVTINVTP</sequence>
<accession>A0A4Q1DBZ3</accession>